<protein>
    <submittedName>
        <fullName evidence="2">CoA-transferase</fullName>
    </submittedName>
</protein>
<dbReference type="Pfam" id="PF02515">
    <property type="entry name" value="CoA_transf_3"/>
    <property type="match status" value="1"/>
</dbReference>
<dbReference type="Gene3D" id="3.30.1540.10">
    <property type="entry name" value="formyl-coa transferase, domain 3"/>
    <property type="match status" value="1"/>
</dbReference>
<evidence type="ECO:0000313" key="2">
    <source>
        <dbReference type="EMBL" id="KWA66495.1"/>
    </source>
</evidence>
<dbReference type="PANTHER" id="PTHR48207">
    <property type="entry name" value="SUCCINATE--HYDROXYMETHYLGLUTARATE COA-TRANSFERASE"/>
    <property type="match status" value="1"/>
</dbReference>
<dbReference type="InterPro" id="IPR044855">
    <property type="entry name" value="CoA-Trfase_III_dom3_sf"/>
</dbReference>
<gene>
    <name evidence="2" type="ORF">WT44_05380</name>
</gene>
<evidence type="ECO:0000313" key="3">
    <source>
        <dbReference type="Proteomes" id="UP000068603"/>
    </source>
</evidence>
<dbReference type="EMBL" id="LPHB01000019">
    <property type="protein sequence ID" value="KWA66495.1"/>
    <property type="molecule type" value="Genomic_DNA"/>
</dbReference>
<dbReference type="InterPro" id="IPR050483">
    <property type="entry name" value="CoA-transferase_III_domain"/>
</dbReference>
<evidence type="ECO:0000256" key="1">
    <source>
        <dbReference type="ARBA" id="ARBA00022679"/>
    </source>
</evidence>
<proteinExistence type="predicted"/>
<dbReference type="AlphaFoldDB" id="A0A107A859"/>
<sequence>MRPLDGIKVITLEHAIAAPFCTRQLADLGARVIKIERPGSGDFARGYDERVHGLSSHFVWVNRSKESLTLDVKQPEAAEILQALLADADVLVQNLAPGAAQRLGLGYDALKDTHPRLIVCDISGYGANGPYRDRKAYDLLIQSESGFLSITGSPGQPAKAGCSIADISAGMVAFSSILSALLMRGRTGQGSRIDVSMLESMVEWMSYPLYYAIDGQSPPAPSGASHATIYPYGPFPAGDGKTVMLGLQNEREWKLFCEQVLRQPGLADDARFNANSKRHAARDALHALIVDAFAALTAADVMQRLDAAGIANAQMNTLDDVWRHPQLGARERWRSVETAAGAVPALLPPGLPDGVEPRMDAVPALGQHTDAILADLGYTRARIDALRANGTI</sequence>
<reference evidence="2 3" key="1">
    <citation type="submission" date="2015-11" db="EMBL/GenBank/DDBJ databases">
        <title>Expanding the genomic diversity of Burkholderia species for the development of highly accurate diagnostics.</title>
        <authorList>
            <person name="Sahl J."/>
            <person name="Keim P."/>
            <person name="Wagner D."/>
        </authorList>
    </citation>
    <scope>NUCLEOTIDE SEQUENCE [LARGE SCALE GENOMIC DNA]</scope>
    <source>
        <strain evidence="2 3">MSMB1960WGS</strain>
    </source>
</reference>
<keyword evidence="1 2" id="KW-0808">Transferase</keyword>
<dbReference type="SUPFAM" id="SSF89796">
    <property type="entry name" value="CoA-transferase family III (CaiB/BaiF)"/>
    <property type="match status" value="1"/>
</dbReference>
<accession>A0A107A859</accession>
<dbReference type="InterPro" id="IPR023606">
    <property type="entry name" value="CoA-Trfase_III_dom_1_sf"/>
</dbReference>
<dbReference type="Gene3D" id="3.40.50.10540">
    <property type="entry name" value="Crotonobetainyl-coa:carnitine coa-transferase, domain 1"/>
    <property type="match status" value="1"/>
</dbReference>
<dbReference type="GO" id="GO:0008410">
    <property type="term" value="F:CoA-transferase activity"/>
    <property type="evidence" value="ECO:0007669"/>
    <property type="project" value="TreeGrafter"/>
</dbReference>
<comment type="caution">
    <text evidence="2">The sequence shown here is derived from an EMBL/GenBank/DDBJ whole genome shotgun (WGS) entry which is preliminary data.</text>
</comment>
<dbReference type="InterPro" id="IPR003673">
    <property type="entry name" value="CoA-Trfase_fam_III"/>
</dbReference>
<dbReference type="RefSeq" id="WP_060148539.1">
    <property type="nucleotide sequence ID" value="NZ_LPFV01000100.1"/>
</dbReference>
<name>A0A107A859_9BURK</name>
<dbReference type="Proteomes" id="UP000068603">
    <property type="component" value="Unassembled WGS sequence"/>
</dbReference>
<dbReference type="PANTHER" id="PTHR48207:SF3">
    <property type="entry name" value="SUCCINATE--HYDROXYMETHYLGLUTARATE COA-TRANSFERASE"/>
    <property type="match status" value="1"/>
</dbReference>
<organism evidence="2">
    <name type="scientific">Burkholderia stagnalis</name>
    <dbReference type="NCBI Taxonomy" id="1503054"/>
    <lineage>
        <taxon>Bacteria</taxon>
        <taxon>Pseudomonadati</taxon>
        <taxon>Pseudomonadota</taxon>
        <taxon>Betaproteobacteria</taxon>
        <taxon>Burkholderiales</taxon>
        <taxon>Burkholderiaceae</taxon>
        <taxon>Burkholderia</taxon>
        <taxon>Burkholderia cepacia complex</taxon>
    </lineage>
</organism>
<dbReference type="STRING" id="1503054.WT74_17815"/>